<dbReference type="Proteomes" id="UP001139414">
    <property type="component" value="Unassembled WGS sequence"/>
</dbReference>
<dbReference type="EMBL" id="JAJBZG010000005">
    <property type="protein sequence ID" value="MCB7482396.1"/>
    <property type="molecule type" value="Genomic_DNA"/>
</dbReference>
<keyword evidence="1" id="KW-0732">Signal</keyword>
<keyword evidence="3" id="KW-1185">Reference proteome</keyword>
<feature type="chain" id="PRO_5040733953" evidence="1">
    <location>
        <begin position="19"/>
        <end position="707"/>
    </location>
</feature>
<gene>
    <name evidence="2" type="ORF">LGQ90_14080</name>
</gene>
<comment type="caution">
    <text evidence="2">The sequence shown here is derived from an EMBL/GenBank/DDBJ whole genome shotgun (WGS) entry which is preliminary data.</text>
</comment>
<protein>
    <submittedName>
        <fullName evidence="2">Gliding motility protein RemB</fullName>
    </submittedName>
</protein>
<evidence type="ECO:0000313" key="3">
    <source>
        <dbReference type="Proteomes" id="UP001139414"/>
    </source>
</evidence>
<accession>A0A9X1LL55</accession>
<dbReference type="AlphaFoldDB" id="A0A9X1LL55"/>
<dbReference type="Gene3D" id="3.30.1150.10">
    <property type="match status" value="1"/>
</dbReference>
<sequence>MKYILLLPLIILSFQLKAQEVNTSSEIYPEFEECEQIDYSNQAQCFNQTLINYIISNFEIPEIVQAESYKGQLTIIFEVDESGDFQLIYLDAAYEELKEETRRVFESLPKIKPATYNGRPVHMQFRIPLRIPLQNNVVVQPVEAEDEIELRKEEKSDAVTQVETNALSEYEKIKSDEFTSPRYDSQINIPLSHEFYSRFDAEFNQIGTNTHSASKPLMFSEVNPYYDFKENRDEMLQDRNTLAGRKLWNEHLIRFQTDKYWFTLDPGFDLQIGKDFEQTEHDFTYNNTRELIIQGGLGEKFNFYSVIYENQGRFAQYYNDFAESIRPAGGDPAIIPGRGIAKTFMDDGYDYPVAEGYLSFTPSEFINIQFGHGNNFIGDGYRSLLLSDNSSPYPYLKLNTKFWKIKYTNTWMSLRDVRPAVTNSGSFRTKYIANHYLSLNISKRLNLGFFESVMWENDNDRGFDLNYLNPVIFYRAIEFATGADGGNAIIGLTGKYKISNQMYTYGQWLIDEFSSSDVFGGEGSWKNKLGFQLGLKYFNAFDVENLYLQAEYNQVRPYTYSHNSITLNYAHNNQSMAHLWGANFREIIGIARYKKDRWLGSAKFIYGKRGFDFSEKGDYFGQDIYRNEEDRPFDTGVEIGQGNTTNSFYSELEAAYIVNPSTNLKLFASFIYRNFNPQANTPANFENSTTWINFGLRTDIFNWYFDY</sequence>
<evidence type="ECO:0000313" key="2">
    <source>
        <dbReference type="EMBL" id="MCB7482396.1"/>
    </source>
</evidence>
<dbReference type="RefSeq" id="WP_229341976.1">
    <property type="nucleotide sequence ID" value="NZ_JAJBZG010000005.1"/>
</dbReference>
<organism evidence="2 3">
    <name type="scientific">Christiangramia sediminis</name>
    <dbReference type="NCBI Taxonomy" id="2881336"/>
    <lineage>
        <taxon>Bacteria</taxon>
        <taxon>Pseudomonadati</taxon>
        <taxon>Bacteroidota</taxon>
        <taxon>Flavobacteriia</taxon>
        <taxon>Flavobacteriales</taxon>
        <taxon>Flavobacteriaceae</taxon>
        <taxon>Christiangramia</taxon>
    </lineage>
</organism>
<proteinExistence type="predicted"/>
<evidence type="ECO:0000256" key="1">
    <source>
        <dbReference type="SAM" id="SignalP"/>
    </source>
</evidence>
<name>A0A9X1LL55_9FLAO</name>
<feature type="signal peptide" evidence="1">
    <location>
        <begin position="1"/>
        <end position="18"/>
    </location>
</feature>
<dbReference type="Gene3D" id="2.40.160.130">
    <property type="entry name" value="Capsule assembly protein Wzi"/>
    <property type="match status" value="1"/>
</dbReference>
<reference evidence="2" key="1">
    <citation type="submission" date="2021-10" db="EMBL/GenBank/DDBJ databases">
        <title>Gramella sp. ASW11-100T, isolated from marine sediment.</title>
        <authorList>
            <person name="Xia C."/>
        </authorList>
    </citation>
    <scope>NUCLEOTIDE SEQUENCE</scope>
    <source>
        <strain evidence="2">ASW11-100</strain>
    </source>
</reference>
<dbReference type="InterPro" id="IPR038636">
    <property type="entry name" value="Wzi_sf"/>
</dbReference>